<dbReference type="SUPFAM" id="SSF56300">
    <property type="entry name" value="Metallo-dependent phosphatases"/>
    <property type="match status" value="1"/>
</dbReference>
<dbReference type="GO" id="GO:0005737">
    <property type="term" value="C:cytoplasm"/>
    <property type="evidence" value="ECO:0007669"/>
    <property type="project" value="TreeGrafter"/>
</dbReference>
<dbReference type="InterPro" id="IPR050126">
    <property type="entry name" value="Ap4A_hydrolase"/>
</dbReference>
<dbReference type="InterPro" id="IPR004843">
    <property type="entry name" value="Calcineurin-like_PHP"/>
</dbReference>
<comment type="caution">
    <text evidence="2">The sequence shown here is derived from an EMBL/GenBank/DDBJ whole genome shotgun (WGS) entry which is preliminary data.</text>
</comment>
<dbReference type="GO" id="GO:0016791">
    <property type="term" value="F:phosphatase activity"/>
    <property type="evidence" value="ECO:0007669"/>
    <property type="project" value="TreeGrafter"/>
</dbReference>
<gene>
    <name evidence="2" type="ORF">BEE62_16765</name>
</gene>
<proteinExistence type="predicted"/>
<dbReference type="EMBL" id="MPKY01000004">
    <property type="protein sequence ID" value="OJS97970.1"/>
    <property type="molecule type" value="Genomic_DNA"/>
</dbReference>
<protein>
    <submittedName>
        <fullName evidence="2">Metallophosphoesterase</fullName>
    </submittedName>
</protein>
<evidence type="ECO:0000259" key="1">
    <source>
        <dbReference type="Pfam" id="PF00149"/>
    </source>
</evidence>
<dbReference type="AlphaFoldDB" id="A0A1M2URP9"/>
<evidence type="ECO:0000313" key="2">
    <source>
        <dbReference type="EMBL" id="OJS97970.1"/>
    </source>
</evidence>
<accession>A0A1M2URP9</accession>
<dbReference type="PANTHER" id="PTHR42850:SF7">
    <property type="entry name" value="BIS(5'-NUCLEOSYL)-TETRAPHOSPHATASE PRPE [ASYMMETRICAL]"/>
    <property type="match status" value="1"/>
</dbReference>
<organism evidence="2 3">
    <name type="scientific">Marinobacter nauticus</name>
    <name type="common">Marinobacter hydrocarbonoclasticus</name>
    <name type="synonym">Marinobacter aquaeolei</name>
    <dbReference type="NCBI Taxonomy" id="2743"/>
    <lineage>
        <taxon>Bacteria</taxon>
        <taxon>Pseudomonadati</taxon>
        <taxon>Pseudomonadota</taxon>
        <taxon>Gammaproteobacteria</taxon>
        <taxon>Pseudomonadales</taxon>
        <taxon>Marinobacteraceae</taxon>
        <taxon>Marinobacter</taxon>
    </lineage>
</organism>
<dbReference type="PANTHER" id="PTHR42850">
    <property type="entry name" value="METALLOPHOSPHOESTERASE"/>
    <property type="match status" value="1"/>
</dbReference>
<keyword evidence="3" id="KW-1185">Reference proteome</keyword>
<dbReference type="RefSeq" id="WP_072678466.1">
    <property type="nucleotide sequence ID" value="NZ_MPKY01000004.1"/>
</dbReference>
<dbReference type="PRINTS" id="PR00114">
    <property type="entry name" value="STPHPHTASE"/>
</dbReference>
<dbReference type="OrthoDB" id="9807890at2"/>
<name>A0A1M2URP9_MARNT</name>
<dbReference type="Gene3D" id="3.60.21.10">
    <property type="match status" value="1"/>
</dbReference>
<dbReference type="InterPro" id="IPR006186">
    <property type="entry name" value="Ser/Thr-sp_prot-phosphatase"/>
</dbReference>
<dbReference type="InterPro" id="IPR029052">
    <property type="entry name" value="Metallo-depent_PP-like"/>
</dbReference>
<feature type="domain" description="Calcineurin-like phosphoesterase" evidence="1">
    <location>
        <begin position="4"/>
        <end position="90"/>
    </location>
</feature>
<dbReference type="Proteomes" id="UP000183986">
    <property type="component" value="Unassembled WGS sequence"/>
</dbReference>
<reference evidence="2" key="1">
    <citation type="submission" date="2016-11" db="EMBL/GenBank/DDBJ databases">
        <title>Draft Genome Sequence of Marinobacter hydrocarbonoclasticus strain STW2, a polyaromatic aromatic hydrocarbon degrading and denitrifying bacterium from rhizosphere of Seagrass Enhalus acodoides.</title>
        <authorList>
            <person name="Ling J."/>
            <person name="Dong J."/>
        </authorList>
    </citation>
    <scope>NUCLEOTIDE SEQUENCE [LARGE SCALE GENOMIC DNA]</scope>
    <source>
        <strain evidence="2">STW2</strain>
    </source>
</reference>
<evidence type="ECO:0000313" key="3">
    <source>
        <dbReference type="Proteomes" id="UP000183986"/>
    </source>
</evidence>
<sequence>MYDLIGDIHGHATELKALLSKMDYRETDGVWQHPERKVIFLGDFVDRGPEQVETITIARNMVENGQALAVMGNHEFNAVAWATEDPQNPGEHLRPHIEKNLKQHRAFLEQVGEGSELHHSMIKWFKTLPVYLDLPEFRVVHACWHPEHLAAIAKYTDEENRLLPGAWEEASRKGSEAYEAIETLLKGLEIPLPGDHHFFDKDKNKRTNIRSEWWREGELTYRDLAMVPEEFIDKIPHEPVASHVLPGYDGEKPLFVGHYWMTGEPAPLNKHIACLDYSVAGGNGGKLCAYRFRAESILRQENFAWVANG</sequence>
<dbReference type="Pfam" id="PF00149">
    <property type="entry name" value="Metallophos"/>
    <property type="match status" value="1"/>
</dbReference>